<feature type="transmembrane region" description="Helical" evidence="1">
    <location>
        <begin position="18"/>
        <end position="38"/>
    </location>
</feature>
<name>A8A8G7_IGNH4</name>
<evidence type="ECO:0000313" key="2">
    <source>
        <dbReference type="EMBL" id="ABU81219.1"/>
    </source>
</evidence>
<dbReference type="RefSeq" id="WP_011998071.1">
    <property type="nucleotide sequence ID" value="NC_009776.1"/>
</dbReference>
<organism evidence="2 3">
    <name type="scientific">Ignicoccus hospitalis (strain KIN4/I / DSM 18386 / JCM 14125)</name>
    <dbReference type="NCBI Taxonomy" id="453591"/>
    <lineage>
        <taxon>Archaea</taxon>
        <taxon>Thermoproteota</taxon>
        <taxon>Thermoprotei</taxon>
        <taxon>Desulfurococcales</taxon>
        <taxon>Desulfurococcaceae</taxon>
        <taxon>Ignicoccus</taxon>
    </lineage>
</organism>
<sequence length="219" mass="23982">MPAAGGIGALALLDPATLLQLGLIVGIAELVVAILAFWRAKVLGLDWLRLFGLGVLLLSLAQLLCKVIARGIFHLPFTYPVGVPFKTAGLILVLYSMLRAIDHPKTKLLTLLGLGAGVYFFVGSMIAFMYRLRFEWWSFHVPHLLFLVAGPLIIGYYIFKAYLETRDRSALFFAVGLWIYAVASLVVIVGVQLTHINVALSYTLIARAIAMIIILLGTV</sequence>
<evidence type="ECO:0000313" key="3">
    <source>
        <dbReference type="Proteomes" id="UP000000262"/>
    </source>
</evidence>
<keyword evidence="1" id="KW-0472">Membrane</keyword>
<evidence type="ECO:0000256" key="1">
    <source>
        <dbReference type="SAM" id="Phobius"/>
    </source>
</evidence>
<keyword evidence="1" id="KW-0812">Transmembrane</keyword>
<dbReference type="EMBL" id="CP000816">
    <property type="protein sequence ID" value="ABU81219.1"/>
    <property type="molecule type" value="Genomic_DNA"/>
</dbReference>
<feature type="transmembrane region" description="Helical" evidence="1">
    <location>
        <begin position="136"/>
        <end position="159"/>
    </location>
</feature>
<dbReference type="KEGG" id="iho:Igni_0035"/>
<feature type="transmembrane region" description="Helical" evidence="1">
    <location>
        <begin position="108"/>
        <end position="130"/>
    </location>
</feature>
<dbReference type="Proteomes" id="UP000000262">
    <property type="component" value="Chromosome"/>
</dbReference>
<keyword evidence="3" id="KW-1185">Reference proteome</keyword>
<dbReference type="GeneID" id="5562984"/>
<feature type="transmembrane region" description="Helical" evidence="1">
    <location>
        <begin position="199"/>
        <end position="218"/>
    </location>
</feature>
<keyword evidence="1" id="KW-1133">Transmembrane helix</keyword>
<dbReference type="AlphaFoldDB" id="A8A8G7"/>
<proteinExistence type="predicted"/>
<dbReference type="HOGENOM" id="CLU_1259081_0_0_2"/>
<gene>
    <name evidence="2" type="ordered locus">Igni_0035</name>
</gene>
<dbReference type="STRING" id="453591.Igni_0035"/>
<feature type="transmembrane region" description="Helical" evidence="1">
    <location>
        <begin position="50"/>
        <end position="69"/>
    </location>
</feature>
<protein>
    <submittedName>
        <fullName evidence="2">Uncharacterized protein</fullName>
    </submittedName>
</protein>
<reference evidence="2 3" key="1">
    <citation type="journal article" date="2008" name="Genome Biol.">
        <title>A genomic analysis of the archaeal system Ignicoccus hospitalis-Nanoarchaeum equitans.</title>
        <authorList>
            <person name="Podar M."/>
            <person name="Anderson I."/>
            <person name="Makarova K.S."/>
            <person name="Elkins J.G."/>
            <person name="Ivanova N."/>
            <person name="Wall M.A."/>
            <person name="Lykidis A."/>
            <person name="Mavromatis K."/>
            <person name="Sun H."/>
            <person name="Hudson M.E."/>
            <person name="Chen W."/>
            <person name="Deciu C."/>
            <person name="Hutchison D."/>
            <person name="Eads J.R."/>
            <person name="Anderson A."/>
            <person name="Fernandes F."/>
            <person name="Szeto E."/>
            <person name="Lapidus A."/>
            <person name="Kyrpides N.C."/>
            <person name="Saier M.H.Jr."/>
            <person name="Richardson P.M."/>
            <person name="Rachel R."/>
            <person name="Huber H."/>
            <person name="Eisen J.A."/>
            <person name="Koonin E.V."/>
            <person name="Keller M."/>
            <person name="Stetter K.O."/>
        </authorList>
    </citation>
    <scope>NUCLEOTIDE SEQUENCE [LARGE SCALE GENOMIC DNA]</scope>
    <source>
        <strain evidence="3">KIN4/I / DSM 18386 / JCM 14125</strain>
    </source>
</reference>
<feature type="transmembrane region" description="Helical" evidence="1">
    <location>
        <begin position="171"/>
        <end position="193"/>
    </location>
</feature>
<feature type="transmembrane region" description="Helical" evidence="1">
    <location>
        <begin position="81"/>
        <end position="101"/>
    </location>
</feature>
<accession>A8A8G7</accession>